<evidence type="ECO:0000259" key="1">
    <source>
        <dbReference type="PROSITE" id="PS50878"/>
    </source>
</evidence>
<evidence type="ECO:0000313" key="2">
    <source>
        <dbReference type="Ensembl" id="ENSAMXP00005004852.1"/>
    </source>
</evidence>
<protein>
    <recommendedName>
        <fullName evidence="1">Reverse transcriptase domain-containing protein</fullName>
    </recommendedName>
</protein>
<dbReference type="CDD" id="cd01650">
    <property type="entry name" value="RT_nLTR_like"/>
    <property type="match status" value="1"/>
</dbReference>
<dbReference type="AlphaFoldDB" id="A0A8B9GWD5"/>
<sequence>MNAMCRAEQDVIIEAINRVDAQYSISPSSELYKKKLDLQTQYNLVTTTKTERLLLKSRGLVYEHGEKAGHLLAQQLKNRAATQQIPQIRKPNGEVTIDPKEINDTFSAYYSNLYTSEIPSDRTDMDVFLNSLQTPSINEELKNDLDLPLEQTEIINAIHALQKGKAPGPDGYPIEFYQAFSNKLSPILLDMFNDSLSKGVLPPTMTQASICLLLKPGKDKLECNSYRPISLLNSDVKILAKILAIRLETAMHNVISDDQTGFISGRHSFANIRRLLNIIYSPKSRETPEVVVSLDAEKAFDRVEWPYMFSSLAKFGFGPIFISWIKLLYSSPKASIITNGKQSQY</sequence>
<dbReference type="Proteomes" id="UP000694621">
    <property type="component" value="Unplaced"/>
</dbReference>
<feature type="domain" description="Reverse transcriptase" evidence="1">
    <location>
        <begin position="194"/>
        <end position="345"/>
    </location>
</feature>
<dbReference type="Ensembl" id="ENSAMXT00005005570.1">
    <property type="protein sequence ID" value="ENSAMXP00005004852.1"/>
    <property type="gene ID" value="ENSAMXG00005003060.1"/>
</dbReference>
<dbReference type="InterPro" id="IPR043502">
    <property type="entry name" value="DNA/RNA_pol_sf"/>
</dbReference>
<dbReference type="PANTHER" id="PTHR19446">
    <property type="entry name" value="REVERSE TRANSCRIPTASES"/>
    <property type="match status" value="1"/>
</dbReference>
<organism evidence="2 3">
    <name type="scientific">Astyanax mexicanus</name>
    <name type="common">Blind cave fish</name>
    <name type="synonym">Astyanax fasciatus mexicanus</name>
    <dbReference type="NCBI Taxonomy" id="7994"/>
    <lineage>
        <taxon>Eukaryota</taxon>
        <taxon>Metazoa</taxon>
        <taxon>Chordata</taxon>
        <taxon>Craniata</taxon>
        <taxon>Vertebrata</taxon>
        <taxon>Euteleostomi</taxon>
        <taxon>Actinopterygii</taxon>
        <taxon>Neopterygii</taxon>
        <taxon>Teleostei</taxon>
        <taxon>Ostariophysi</taxon>
        <taxon>Characiformes</taxon>
        <taxon>Characoidei</taxon>
        <taxon>Acestrorhamphidae</taxon>
        <taxon>Acestrorhamphinae</taxon>
        <taxon>Astyanax</taxon>
    </lineage>
</organism>
<accession>A0A8B9GWD5</accession>
<name>A0A8B9GWD5_ASTMX</name>
<proteinExistence type="predicted"/>
<dbReference type="PROSITE" id="PS50878">
    <property type="entry name" value="RT_POL"/>
    <property type="match status" value="1"/>
</dbReference>
<evidence type="ECO:0000313" key="3">
    <source>
        <dbReference type="Proteomes" id="UP000694621"/>
    </source>
</evidence>
<dbReference type="SUPFAM" id="SSF56672">
    <property type="entry name" value="DNA/RNA polymerases"/>
    <property type="match status" value="1"/>
</dbReference>
<dbReference type="InterPro" id="IPR000477">
    <property type="entry name" value="RT_dom"/>
</dbReference>
<reference evidence="2" key="1">
    <citation type="submission" date="2025-08" db="UniProtKB">
        <authorList>
            <consortium name="Ensembl"/>
        </authorList>
    </citation>
    <scope>IDENTIFICATION</scope>
</reference>
<dbReference type="Pfam" id="PF00078">
    <property type="entry name" value="RVT_1"/>
    <property type="match status" value="1"/>
</dbReference>